<feature type="region of interest" description="Disordered" evidence="1">
    <location>
        <begin position="36"/>
        <end position="107"/>
    </location>
</feature>
<feature type="compositionally biased region" description="Basic and acidic residues" evidence="1">
    <location>
        <begin position="78"/>
        <end position="90"/>
    </location>
</feature>
<feature type="compositionally biased region" description="Polar residues" evidence="1">
    <location>
        <begin position="45"/>
        <end position="54"/>
    </location>
</feature>
<dbReference type="EMBL" id="JASCZI010090818">
    <property type="protein sequence ID" value="MED6146836.1"/>
    <property type="molecule type" value="Genomic_DNA"/>
</dbReference>
<reference evidence="2 3" key="1">
    <citation type="journal article" date="2023" name="Plants (Basel)">
        <title>Bridging the Gap: Combining Genomics and Transcriptomics Approaches to Understand Stylosanthes scabra, an Orphan Legume from the Brazilian Caatinga.</title>
        <authorList>
            <person name="Ferreira-Neto J.R.C."/>
            <person name="da Silva M.D."/>
            <person name="Binneck E."/>
            <person name="de Melo N.F."/>
            <person name="da Silva R.H."/>
            <person name="de Melo A.L.T.M."/>
            <person name="Pandolfi V."/>
            <person name="Bustamante F.O."/>
            <person name="Brasileiro-Vidal A.C."/>
            <person name="Benko-Iseppon A.M."/>
        </authorList>
    </citation>
    <scope>NUCLEOTIDE SEQUENCE [LARGE SCALE GENOMIC DNA]</scope>
    <source>
        <tissue evidence="2">Leaves</tissue>
    </source>
</reference>
<protein>
    <submittedName>
        <fullName evidence="2">Uncharacterized protein</fullName>
    </submittedName>
</protein>
<organism evidence="2 3">
    <name type="scientific">Stylosanthes scabra</name>
    <dbReference type="NCBI Taxonomy" id="79078"/>
    <lineage>
        <taxon>Eukaryota</taxon>
        <taxon>Viridiplantae</taxon>
        <taxon>Streptophyta</taxon>
        <taxon>Embryophyta</taxon>
        <taxon>Tracheophyta</taxon>
        <taxon>Spermatophyta</taxon>
        <taxon>Magnoliopsida</taxon>
        <taxon>eudicotyledons</taxon>
        <taxon>Gunneridae</taxon>
        <taxon>Pentapetalae</taxon>
        <taxon>rosids</taxon>
        <taxon>fabids</taxon>
        <taxon>Fabales</taxon>
        <taxon>Fabaceae</taxon>
        <taxon>Papilionoideae</taxon>
        <taxon>50 kb inversion clade</taxon>
        <taxon>dalbergioids sensu lato</taxon>
        <taxon>Dalbergieae</taxon>
        <taxon>Pterocarpus clade</taxon>
        <taxon>Stylosanthes</taxon>
    </lineage>
</organism>
<keyword evidence="3" id="KW-1185">Reference proteome</keyword>
<accession>A0ABU6TDP0</accession>
<proteinExistence type="predicted"/>
<gene>
    <name evidence="2" type="ORF">PIB30_038312</name>
</gene>
<name>A0ABU6TDP0_9FABA</name>
<evidence type="ECO:0000256" key="1">
    <source>
        <dbReference type="SAM" id="MobiDB-lite"/>
    </source>
</evidence>
<comment type="caution">
    <text evidence="2">The sequence shown here is derived from an EMBL/GenBank/DDBJ whole genome shotgun (WGS) entry which is preliminary data.</text>
</comment>
<dbReference type="Proteomes" id="UP001341840">
    <property type="component" value="Unassembled WGS sequence"/>
</dbReference>
<sequence>MSYCHEYFCPSFRGVKISHVAGIHVGNTLSGTQRREIFPVGSDGGQNAPQGSGTKNEESTENWDGDENSSVTENGTVMRRDLESEDEKWTKTFTETGSESPPLSPLTPFPSSLSLTLRRTLYALSELLSHLTVGTAATPSPPEASVRSCRPVVHSSPHLASSPAAAASQSSRRPLLFVRGIRLTTASHPNLHCVLSSRRKVKSRLRTCLFVAPLFA</sequence>
<evidence type="ECO:0000313" key="2">
    <source>
        <dbReference type="EMBL" id="MED6146836.1"/>
    </source>
</evidence>
<evidence type="ECO:0000313" key="3">
    <source>
        <dbReference type="Proteomes" id="UP001341840"/>
    </source>
</evidence>